<name>A0A1L8RJB0_9ENTE</name>
<protein>
    <submittedName>
        <fullName evidence="5">GntR family transcriptional regulator</fullName>
    </submittedName>
</protein>
<evidence type="ECO:0000256" key="2">
    <source>
        <dbReference type="ARBA" id="ARBA00023125"/>
    </source>
</evidence>
<evidence type="ECO:0000313" key="6">
    <source>
        <dbReference type="Proteomes" id="UP000181884"/>
    </source>
</evidence>
<dbReference type="InterPro" id="IPR000524">
    <property type="entry name" value="Tscrpt_reg_HTH_GntR"/>
</dbReference>
<dbReference type="Pfam" id="PF00392">
    <property type="entry name" value="GntR"/>
    <property type="match status" value="1"/>
</dbReference>
<comment type="caution">
    <text evidence="5">The sequence shown here is derived from an EMBL/GenBank/DDBJ whole genome shotgun (WGS) entry which is preliminary data.</text>
</comment>
<dbReference type="STRING" id="214095.RU97_GL000083"/>
<dbReference type="GO" id="GO:0003700">
    <property type="term" value="F:DNA-binding transcription factor activity"/>
    <property type="evidence" value="ECO:0007669"/>
    <property type="project" value="InterPro"/>
</dbReference>
<dbReference type="AlphaFoldDB" id="A0A1L8RJB0"/>
<dbReference type="PANTHER" id="PTHR38445:SF12">
    <property type="entry name" value="GNTR-FAMILY TRANSCRIPTIONAL REGULATOR"/>
    <property type="match status" value="1"/>
</dbReference>
<keyword evidence="3" id="KW-0804">Transcription</keyword>
<keyword evidence="1" id="KW-0805">Transcription regulation</keyword>
<dbReference type="CDD" id="cd07377">
    <property type="entry name" value="WHTH_GntR"/>
    <property type="match status" value="1"/>
</dbReference>
<proteinExistence type="predicted"/>
<dbReference type="InterPro" id="IPR036388">
    <property type="entry name" value="WH-like_DNA-bd_sf"/>
</dbReference>
<evidence type="ECO:0000256" key="1">
    <source>
        <dbReference type="ARBA" id="ARBA00023015"/>
    </source>
</evidence>
<evidence type="ECO:0000313" key="5">
    <source>
        <dbReference type="EMBL" id="OJG19850.1"/>
    </source>
</evidence>
<accession>A0A1L8RJB0</accession>
<reference evidence="5 6" key="1">
    <citation type="submission" date="2014-12" db="EMBL/GenBank/DDBJ databases">
        <title>Draft genome sequences of 29 type strains of Enterococci.</title>
        <authorList>
            <person name="Zhong Z."/>
            <person name="Sun Z."/>
            <person name="Liu W."/>
            <person name="Zhang W."/>
            <person name="Zhang H."/>
        </authorList>
    </citation>
    <scope>NUCLEOTIDE SEQUENCE [LARGE SCALE GENOMIC DNA]</scope>
    <source>
        <strain evidence="5 6">DSM 17029</strain>
    </source>
</reference>
<keyword evidence="2" id="KW-0238">DNA-binding</keyword>
<dbReference type="SMART" id="SM00345">
    <property type="entry name" value="HTH_GNTR"/>
    <property type="match status" value="1"/>
</dbReference>
<dbReference type="SUPFAM" id="SSF46785">
    <property type="entry name" value="Winged helix' DNA-binding domain"/>
    <property type="match status" value="1"/>
</dbReference>
<dbReference type="InterPro" id="IPR036390">
    <property type="entry name" value="WH_DNA-bd_sf"/>
</dbReference>
<dbReference type="PANTHER" id="PTHR38445">
    <property type="entry name" value="HTH-TYPE TRANSCRIPTIONAL REPRESSOR YTRA"/>
    <property type="match status" value="1"/>
</dbReference>
<feature type="domain" description="HTH gntR-type" evidence="4">
    <location>
        <begin position="14"/>
        <end position="82"/>
    </location>
</feature>
<dbReference type="Gene3D" id="1.10.10.10">
    <property type="entry name" value="Winged helix-like DNA-binding domain superfamily/Winged helix DNA-binding domain"/>
    <property type="match status" value="1"/>
</dbReference>
<evidence type="ECO:0000256" key="3">
    <source>
        <dbReference type="ARBA" id="ARBA00023163"/>
    </source>
</evidence>
<dbReference type="EMBL" id="JXKH01000001">
    <property type="protein sequence ID" value="OJG19850.1"/>
    <property type="molecule type" value="Genomic_DNA"/>
</dbReference>
<evidence type="ECO:0000259" key="4">
    <source>
        <dbReference type="PROSITE" id="PS50949"/>
    </source>
</evidence>
<gene>
    <name evidence="5" type="ORF">RU97_GL000083</name>
</gene>
<keyword evidence="6" id="KW-1185">Reference proteome</keyword>
<dbReference type="GO" id="GO:0003677">
    <property type="term" value="F:DNA binding"/>
    <property type="evidence" value="ECO:0007669"/>
    <property type="project" value="UniProtKB-KW"/>
</dbReference>
<dbReference type="Proteomes" id="UP000181884">
    <property type="component" value="Unassembled WGS sequence"/>
</dbReference>
<dbReference type="PROSITE" id="PS50949">
    <property type="entry name" value="HTH_GNTR"/>
    <property type="match status" value="1"/>
</dbReference>
<sequence length="129" mass="14390">MNKMLITIDSTSEIPIYQQLSEQIILGIAAGDFQNGELLPSVRQMADEIGVNAMTVSKSYGFLREKGYVVTDRRNGTIVQAQLPLNPPFVQELTERLRLLAAEASIHQLSLTELQQQLAAVYPSEEEEK</sequence>
<organism evidence="5 6">
    <name type="scientific">Enterococcus canis</name>
    <dbReference type="NCBI Taxonomy" id="214095"/>
    <lineage>
        <taxon>Bacteria</taxon>
        <taxon>Bacillati</taxon>
        <taxon>Bacillota</taxon>
        <taxon>Bacilli</taxon>
        <taxon>Lactobacillales</taxon>
        <taxon>Enterococcaceae</taxon>
        <taxon>Enterococcus</taxon>
    </lineage>
</organism>